<dbReference type="Pfam" id="PF14310">
    <property type="entry name" value="Fn3-like"/>
    <property type="match status" value="1"/>
</dbReference>
<dbReference type="Gene3D" id="2.60.40.10">
    <property type="entry name" value="Immunoglobulins"/>
    <property type="match status" value="1"/>
</dbReference>
<gene>
    <name evidence="4" type="ORF">ASN_1325</name>
</gene>
<dbReference type="KEGG" id="asz:ASN_1325"/>
<dbReference type="Gene3D" id="2.60.120.380">
    <property type="match status" value="1"/>
</dbReference>
<dbReference type="SMART" id="SM01217">
    <property type="entry name" value="Fn3_like"/>
    <property type="match status" value="1"/>
</dbReference>
<dbReference type="SUPFAM" id="SSF52279">
    <property type="entry name" value="Beta-D-glucan exohydrolase, C-terminal domain"/>
    <property type="match status" value="1"/>
</dbReference>
<dbReference type="InterPro" id="IPR036881">
    <property type="entry name" value="Glyco_hydro_3_C_sf"/>
</dbReference>
<dbReference type="GeneID" id="34782407"/>
<dbReference type="SUPFAM" id="SSF51445">
    <property type="entry name" value="(Trans)glycosidases"/>
    <property type="match status" value="1"/>
</dbReference>
<dbReference type="PANTHER" id="PTHR42715:SF10">
    <property type="entry name" value="BETA-GLUCOSIDASE"/>
    <property type="match status" value="1"/>
</dbReference>
<dbReference type="EMBL" id="LN606600">
    <property type="protein sequence ID" value="CEF40690.1"/>
    <property type="molecule type" value="Genomic_DNA"/>
</dbReference>
<evidence type="ECO:0000256" key="1">
    <source>
        <dbReference type="ARBA" id="ARBA00005336"/>
    </source>
</evidence>
<dbReference type="InterPro" id="IPR017853">
    <property type="entry name" value="GH"/>
</dbReference>
<dbReference type="GO" id="GO:0005975">
    <property type="term" value="P:carbohydrate metabolic process"/>
    <property type="evidence" value="ECO:0007669"/>
    <property type="project" value="InterPro"/>
</dbReference>
<evidence type="ECO:0000259" key="3">
    <source>
        <dbReference type="PROSITE" id="PS51820"/>
    </source>
</evidence>
<name>A0A0U5B8J4_9PROT</name>
<dbReference type="RefSeq" id="WP_082666595.1">
    <property type="nucleotide sequence ID" value="NZ_LN606600.1"/>
</dbReference>
<keyword evidence="5" id="KW-1185">Reference proteome</keyword>
<dbReference type="GO" id="GO:0008422">
    <property type="term" value="F:beta-glucosidase activity"/>
    <property type="evidence" value="ECO:0007669"/>
    <property type="project" value="UniProtKB-EC"/>
</dbReference>
<keyword evidence="4" id="KW-0326">Glycosidase</keyword>
<evidence type="ECO:0000313" key="5">
    <source>
        <dbReference type="Proteomes" id="UP000056109"/>
    </source>
</evidence>
<dbReference type="InterPro" id="IPR026891">
    <property type="entry name" value="Fn3-like"/>
</dbReference>
<dbReference type="InterPro" id="IPR036962">
    <property type="entry name" value="Glyco_hydro_3_N_sf"/>
</dbReference>
<dbReference type="EC" id="3.2.1.21" evidence="4"/>
<reference evidence="5" key="1">
    <citation type="submission" date="2014-09" db="EMBL/GenBank/DDBJ databases">
        <authorList>
            <person name="Illeghems K.G."/>
        </authorList>
    </citation>
    <scope>NUCLEOTIDE SEQUENCE [LARGE SCALE GENOMIC DNA]</scope>
    <source>
        <strain evidence="5">108B</strain>
    </source>
</reference>
<dbReference type="InterPro" id="IPR050288">
    <property type="entry name" value="Cellulose_deg_GH3"/>
</dbReference>
<dbReference type="PROSITE" id="PS51820">
    <property type="entry name" value="PA14"/>
    <property type="match status" value="1"/>
</dbReference>
<organism evidence="4 5">
    <name type="scientific">Acetobacter senegalensis</name>
    <dbReference type="NCBI Taxonomy" id="446692"/>
    <lineage>
        <taxon>Bacteria</taxon>
        <taxon>Pseudomonadati</taxon>
        <taxon>Pseudomonadota</taxon>
        <taxon>Alphaproteobacteria</taxon>
        <taxon>Acetobacterales</taxon>
        <taxon>Acetobacteraceae</taxon>
        <taxon>Acetobacter</taxon>
    </lineage>
</organism>
<dbReference type="PRINTS" id="PR00133">
    <property type="entry name" value="GLHYDRLASE3"/>
</dbReference>
<dbReference type="Pfam" id="PF01915">
    <property type="entry name" value="Glyco_hydro_3_C"/>
    <property type="match status" value="1"/>
</dbReference>
<dbReference type="InterPro" id="IPR002772">
    <property type="entry name" value="Glyco_hydro_3_C"/>
</dbReference>
<comment type="similarity">
    <text evidence="1">Belongs to the glycosyl hydrolase 3 family.</text>
</comment>
<dbReference type="Proteomes" id="UP000056109">
    <property type="component" value="Chromosome I"/>
</dbReference>
<keyword evidence="2 4" id="KW-0378">Hydrolase</keyword>
<dbReference type="InterPro" id="IPR001764">
    <property type="entry name" value="Glyco_hydro_3_N"/>
</dbReference>
<dbReference type="PANTHER" id="PTHR42715">
    <property type="entry name" value="BETA-GLUCOSIDASE"/>
    <property type="match status" value="1"/>
</dbReference>
<evidence type="ECO:0000256" key="2">
    <source>
        <dbReference type="ARBA" id="ARBA00022801"/>
    </source>
</evidence>
<feature type="domain" description="PA14" evidence="3">
    <location>
        <begin position="433"/>
        <end position="580"/>
    </location>
</feature>
<dbReference type="Gene3D" id="3.20.20.300">
    <property type="entry name" value="Glycoside hydrolase, family 3, N-terminal domain"/>
    <property type="match status" value="1"/>
</dbReference>
<dbReference type="InterPro" id="IPR013783">
    <property type="entry name" value="Ig-like_fold"/>
</dbReference>
<dbReference type="AlphaFoldDB" id="A0A0U5B8J4"/>
<protein>
    <submittedName>
        <fullName evidence="4">Beta-glucosidase</fullName>
        <ecNumber evidence="4">3.2.1.21</ecNumber>
    </submittedName>
</protein>
<accession>A0A0U5B8J4</accession>
<proteinExistence type="inferred from homology"/>
<dbReference type="Gene3D" id="3.40.50.1700">
    <property type="entry name" value="Glycoside hydrolase family 3 C-terminal domain"/>
    <property type="match status" value="1"/>
</dbReference>
<sequence length="842" mass="91043">MIKKFMGQRCFWFGHIMATAVVVLDLVHGGMACADTPSVSRIEQIISRMTLSEKLGLLDGGGRSDARCVGYTRGVKRLGVPALCMGDGPAGVGNGLTSVTIFPAPISVAATWDTALAKQYGEAQAEEQKGKGRNVALLPTVNILRTPLWGRAAETLGEDPFLSSMLGTAIVEGVQSRHVIAMPKHFAANNQETDRFGDAPAWSAVDAIVSERALREIYLPAFEAVVHAGHAQSIMCAYNRINGKYACDNTYLLGILRNEWKFDGFVTSDWLFAGRSTVASIKAGQDQLMPGGINPYGLPDYYGPPLVQALKNHQVSTAEIDGMVRHVLNGMYRVGVTDAMGDQSGANVRTPAHSALAEQIAADGIVLLRNQHHVLPLSRHDRRIAIIGPDATTEQKITEPYGGFVPEDSAHPALSPLQAIRALAGKREVIYAAGTEGVRSLPSLPASLIKDPDAQGDGWKVTVSGNGTHADVVQRHVTDMSVTRRPQRWDGILIAPENGTYRFSIAGGGQAAITIDGQAVAAYRKEEFNTVAQGSIKLVKGQSAHISVFYDPLTAILPLKLTLGWAPPSALRAQAVAAARKADIAVVFVNDEVSEGADRTTLDLPGDQNELVTAVAAANPRTVVVMNTAGAVLMPWRDKVSGILEAWYAGEGNGEAIANVLFGLVNPSGRLPETFPADATQGVAANISTVSTAESPGENLKVHYDEGILVGYRYYDAHSQRSAYPFGYGLSYTNFNISNVRMENNTVFFKVKNEGKQDGKTVVQMYVSFPKAAYEAPQQLKAFQKISLKVGESKDVIFPLSPEMFKTWDDKYHKWKVVVGEFKIYIGFSSRDHLFEKRFSIK</sequence>
<dbReference type="InterPro" id="IPR037524">
    <property type="entry name" value="PA14/GLEYA"/>
</dbReference>
<dbReference type="SMR" id="A0A0U5B8J4"/>
<dbReference type="InterPro" id="IPR011658">
    <property type="entry name" value="PA14_dom"/>
</dbReference>
<dbReference type="Pfam" id="PF07691">
    <property type="entry name" value="PA14"/>
    <property type="match status" value="1"/>
</dbReference>
<dbReference type="PATRIC" id="fig|446692.3.peg.1330"/>
<dbReference type="Pfam" id="PF00933">
    <property type="entry name" value="Glyco_hydro_3"/>
    <property type="match status" value="1"/>
</dbReference>
<evidence type="ECO:0000313" key="4">
    <source>
        <dbReference type="EMBL" id="CEF40690.1"/>
    </source>
</evidence>